<accession>A0ABQ8TPE5</accession>
<gene>
    <name evidence="2" type="ORF">ANN_09259</name>
</gene>
<sequence length="123" mass="13802">ALATVRRQGDVRRMPAKISHGSQRRKRTLTARRNQTMPSRQLSSELAVIRRSSLQANCIPESLGQAENELQPTSLTVGHFQPSVMLFVWMGTAACRTLEPPDRGHATMLRRLCSHEVGNHTPY</sequence>
<feature type="non-terminal residue" evidence="2">
    <location>
        <position position="1"/>
    </location>
</feature>
<evidence type="ECO:0000256" key="1">
    <source>
        <dbReference type="SAM" id="MobiDB-lite"/>
    </source>
</evidence>
<keyword evidence="3" id="KW-1185">Reference proteome</keyword>
<dbReference type="Proteomes" id="UP001148838">
    <property type="component" value="Unassembled WGS sequence"/>
</dbReference>
<evidence type="ECO:0000313" key="3">
    <source>
        <dbReference type="Proteomes" id="UP001148838"/>
    </source>
</evidence>
<dbReference type="EMBL" id="JAJSOF020000005">
    <property type="protein sequence ID" value="KAJ4447255.1"/>
    <property type="molecule type" value="Genomic_DNA"/>
</dbReference>
<feature type="region of interest" description="Disordered" evidence="1">
    <location>
        <begin position="17"/>
        <end position="44"/>
    </location>
</feature>
<proteinExistence type="predicted"/>
<reference evidence="2 3" key="1">
    <citation type="journal article" date="2022" name="Allergy">
        <title>Genome assembly and annotation of Periplaneta americana reveal a comprehensive cockroach allergen profile.</title>
        <authorList>
            <person name="Wang L."/>
            <person name="Xiong Q."/>
            <person name="Saelim N."/>
            <person name="Wang L."/>
            <person name="Nong W."/>
            <person name="Wan A.T."/>
            <person name="Shi M."/>
            <person name="Liu X."/>
            <person name="Cao Q."/>
            <person name="Hui J.H.L."/>
            <person name="Sookrung N."/>
            <person name="Leung T.F."/>
            <person name="Tungtrongchitr A."/>
            <person name="Tsui S.K.W."/>
        </authorList>
    </citation>
    <scope>NUCLEOTIDE SEQUENCE [LARGE SCALE GENOMIC DNA]</scope>
    <source>
        <strain evidence="2">PWHHKU_190912</strain>
    </source>
</reference>
<comment type="caution">
    <text evidence="2">The sequence shown here is derived from an EMBL/GenBank/DDBJ whole genome shotgun (WGS) entry which is preliminary data.</text>
</comment>
<name>A0ABQ8TPE5_PERAM</name>
<protein>
    <submittedName>
        <fullName evidence="2">Uncharacterized protein</fullName>
    </submittedName>
</protein>
<feature type="compositionally biased region" description="Polar residues" evidence="1">
    <location>
        <begin position="31"/>
        <end position="44"/>
    </location>
</feature>
<evidence type="ECO:0000313" key="2">
    <source>
        <dbReference type="EMBL" id="KAJ4447255.1"/>
    </source>
</evidence>
<organism evidence="2 3">
    <name type="scientific">Periplaneta americana</name>
    <name type="common">American cockroach</name>
    <name type="synonym">Blatta americana</name>
    <dbReference type="NCBI Taxonomy" id="6978"/>
    <lineage>
        <taxon>Eukaryota</taxon>
        <taxon>Metazoa</taxon>
        <taxon>Ecdysozoa</taxon>
        <taxon>Arthropoda</taxon>
        <taxon>Hexapoda</taxon>
        <taxon>Insecta</taxon>
        <taxon>Pterygota</taxon>
        <taxon>Neoptera</taxon>
        <taxon>Polyneoptera</taxon>
        <taxon>Dictyoptera</taxon>
        <taxon>Blattodea</taxon>
        <taxon>Blattoidea</taxon>
        <taxon>Blattidae</taxon>
        <taxon>Blattinae</taxon>
        <taxon>Periplaneta</taxon>
    </lineage>
</organism>